<gene>
    <name evidence="2" type="ORF">ACFOMH_20470</name>
</gene>
<organism evidence="2 3">
    <name type="scientific">Paracoccus mangrovi</name>
    <dbReference type="NCBI Taxonomy" id="1715645"/>
    <lineage>
        <taxon>Bacteria</taxon>
        <taxon>Pseudomonadati</taxon>
        <taxon>Pseudomonadota</taxon>
        <taxon>Alphaproteobacteria</taxon>
        <taxon>Rhodobacterales</taxon>
        <taxon>Paracoccaceae</taxon>
        <taxon>Paracoccus</taxon>
    </lineage>
</organism>
<keyword evidence="2" id="KW-0378">Hydrolase</keyword>
<sequence>MAVAEMGVEIRWRSEQGHHTHDNRDCCGVGLRDDAVLAIVLDGSSNGKASGAFARDVARNLIDWFVVAEVVTPKTIIDRLRVIHAELSGTYRRDSASVVIARIERQGATCILHAGDCLAGLVQETSDIEWSIQPHNLANAISPVAIDELARSPSRNLLTRSFRTKRFMVPQETVQTFRAGQRLVLTTDGFWASLDPEQMTAFLRGDAFQPSEDRDDCSALTLTVVEDQPDEVIEAAGNNFYVVDARH</sequence>
<dbReference type="InterPro" id="IPR036457">
    <property type="entry name" value="PPM-type-like_dom_sf"/>
</dbReference>
<evidence type="ECO:0000313" key="2">
    <source>
        <dbReference type="EMBL" id="MFC3530539.1"/>
    </source>
</evidence>
<reference evidence="3" key="1">
    <citation type="journal article" date="2019" name="Int. J. Syst. Evol. Microbiol.">
        <title>The Global Catalogue of Microorganisms (GCM) 10K type strain sequencing project: providing services to taxonomists for standard genome sequencing and annotation.</title>
        <authorList>
            <consortium name="The Broad Institute Genomics Platform"/>
            <consortium name="The Broad Institute Genome Sequencing Center for Infectious Disease"/>
            <person name="Wu L."/>
            <person name="Ma J."/>
        </authorList>
    </citation>
    <scope>NUCLEOTIDE SEQUENCE [LARGE SCALE GENOMIC DNA]</scope>
    <source>
        <strain evidence="3">KCTC 42899</strain>
    </source>
</reference>
<proteinExistence type="predicted"/>
<comment type="caution">
    <text evidence="2">The sequence shown here is derived from an EMBL/GenBank/DDBJ whole genome shotgun (WGS) entry which is preliminary data.</text>
</comment>
<feature type="domain" description="PPM-type phosphatase" evidence="1">
    <location>
        <begin position="3"/>
        <end position="222"/>
    </location>
</feature>
<dbReference type="EC" id="3.1.3.16" evidence="2"/>
<dbReference type="SMART" id="SM00332">
    <property type="entry name" value="PP2Cc"/>
    <property type="match status" value="1"/>
</dbReference>
<name>A0ABV7R8G8_9RHOB</name>
<keyword evidence="3" id="KW-1185">Reference proteome</keyword>
<dbReference type="GO" id="GO:0004722">
    <property type="term" value="F:protein serine/threonine phosphatase activity"/>
    <property type="evidence" value="ECO:0007669"/>
    <property type="project" value="UniProtKB-EC"/>
</dbReference>
<dbReference type="Proteomes" id="UP001595721">
    <property type="component" value="Unassembled WGS sequence"/>
</dbReference>
<dbReference type="SUPFAM" id="SSF81606">
    <property type="entry name" value="PP2C-like"/>
    <property type="match status" value="1"/>
</dbReference>
<accession>A0ABV7R8G8</accession>
<dbReference type="EMBL" id="JBHRXJ010000038">
    <property type="protein sequence ID" value="MFC3530539.1"/>
    <property type="molecule type" value="Genomic_DNA"/>
</dbReference>
<evidence type="ECO:0000259" key="1">
    <source>
        <dbReference type="SMART" id="SM00332"/>
    </source>
</evidence>
<dbReference type="InterPro" id="IPR001932">
    <property type="entry name" value="PPM-type_phosphatase-like_dom"/>
</dbReference>
<dbReference type="Gene3D" id="3.60.40.10">
    <property type="entry name" value="PPM-type phosphatase domain"/>
    <property type="match status" value="1"/>
</dbReference>
<protein>
    <submittedName>
        <fullName evidence="2">PP2C family protein-serine/threonine phosphatase</fullName>
        <ecNumber evidence="2">3.1.3.16</ecNumber>
    </submittedName>
</protein>
<evidence type="ECO:0000313" key="3">
    <source>
        <dbReference type="Proteomes" id="UP001595721"/>
    </source>
</evidence>
<dbReference type="RefSeq" id="WP_377746778.1">
    <property type="nucleotide sequence ID" value="NZ_JBHRXJ010000038.1"/>
</dbReference>